<dbReference type="SUPFAM" id="SSF52540">
    <property type="entry name" value="P-loop containing nucleoside triphosphate hydrolases"/>
    <property type="match status" value="2"/>
</dbReference>
<keyword evidence="2" id="KW-0547">Nucleotide-binding</keyword>
<dbReference type="InterPro" id="IPR027417">
    <property type="entry name" value="P-loop_NTPase"/>
</dbReference>
<dbReference type="InterPro" id="IPR017871">
    <property type="entry name" value="ABC_transporter-like_CS"/>
</dbReference>
<dbReference type="InterPro" id="IPR050611">
    <property type="entry name" value="ABCF"/>
</dbReference>
<keyword evidence="6" id="KW-1185">Reference proteome</keyword>
<dbReference type="AlphaFoldDB" id="A0A6N6VPZ7"/>
<dbReference type="GO" id="GO:0016887">
    <property type="term" value="F:ATP hydrolysis activity"/>
    <property type="evidence" value="ECO:0007669"/>
    <property type="project" value="InterPro"/>
</dbReference>
<accession>A0A6N6VPZ7</accession>
<evidence type="ECO:0000259" key="4">
    <source>
        <dbReference type="PROSITE" id="PS50893"/>
    </source>
</evidence>
<evidence type="ECO:0000313" key="6">
    <source>
        <dbReference type="Proteomes" id="UP000437748"/>
    </source>
</evidence>
<keyword evidence="3 5" id="KW-0067">ATP-binding</keyword>
<dbReference type="Gene3D" id="3.40.50.300">
    <property type="entry name" value="P-loop containing nucleotide triphosphate hydrolases"/>
    <property type="match status" value="2"/>
</dbReference>
<proteinExistence type="predicted"/>
<sequence length="578" mass="65987">MILMTSNHISFKLNSTPLFSDISFSLHDSERTALIGNNGCGKSTLMRVIANQQSTDKGEITWRRNTRLGIIEQFVNESFLDLTILEAVKQNCSTPLLNSPWQLTSLLLEIGFNEDSFTKQVKTLSGGWKNRLLLARALAAEPDFLLLDEPTNHMDVTTLLFFEDYLQNISLPYLVISHDREFLDSCTNRTLFLRDGKIFDFPFSYTKARQALYEMDASDKARRQNELKEMNRIEASAKQLATWGKIYNNEDFARRAESMRKRVEKLRGNLTEVATVDKRKLTIETAENRAKLAVTFEKVNIKTSNSNEDKILFSIEKLFISRGDRIVILGKNGCGKSVFLKTLAYLWANQQTSNCLETGIRFNPQCTLGYYDQMLGGVPINEPIFKVLRDISSGSDLEVRHNLVATGFPVEEQHKTSSELSGGQKARLQILLISTLKPNILILDEPTNHIDIAGCEALENELITSKVTVFFSSHDRRFISNMANRFLLVHENKLIEINNPEEYYATELVADEKNFVTASPIHNKNINNFEFNSEDDILKAILEIDEKIEGELRQKPARQNAQKIKELKERKSQLERLI</sequence>
<dbReference type="PANTHER" id="PTHR19211:SF14">
    <property type="entry name" value="ATP-BINDING CASSETTE SUB-FAMILY F MEMBER 1"/>
    <property type="match status" value="1"/>
</dbReference>
<dbReference type="PROSITE" id="PS50893">
    <property type="entry name" value="ABC_TRANSPORTER_2"/>
    <property type="match status" value="2"/>
</dbReference>
<dbReference type="Proteomes" id="UP000437748">
    <property type="component" value="Unassembled WGS sequence"/>
</dbReference>
<name>A0A6N6VPZ7_9BACT</name>
<feature type="domain" description="ABC transporter" evidence="4">
    <location>
        <begin position="296"/>
        <end position="516"/>
    </location>
</feature>
<comment type="caution">
    <text evidence="5">The sequence shown here is derived from an EMBL/GenBank/DDBJ whole genome shotgun (WGS) entry which is preliminary data.</text>
</comment>
<dbReference type="SMART" id="SM00382">
    <property type="entry name" value="AAA"/>
    <property type="match status" value="2"/>
</dbReference>
<organism evidence="5 6">
    <name type="scientific">Silvanigrella paludirubra</name>
    <dbReference type="NCBI Taxonomy" id="2499159"/>
    <lineage>
        <taxon>Bacteria</taxon>
        <taxon>Pseudomonadati</taxon>
        <taxon>Bdellovibrionota</taxon>
        <taxon>Oligoflexia</taxon>
        <taxon>Silvanigrellales</taxon>
        <taxon>Silvanigrellaceae</taxon>
        <taxon>Silvanigrella</taxon>
    </lineage>
</organism>
<dbReference type="RefSeq" id="WP_153421511.1">
    <property type="nucleotide sequence ID" value="NZ_WFLM01000005.1"/>
</dbReference>
<dbReference type="Pfam" id="PF00005">
    <property type="entry name" value="ABC_tran"/>
    <property type="match status" value="2"/>
</dbReference>
<dbReference type="CDD" id="cd03221">
    <property type="entry name" value="ABCF_EF-3"/>
    <property type="match status" value="2"/>
</dbReference>
<keyword evidence="1" id="KW-0677">Repeat</keyword>
<evidence type="ECO:0000256" key="1">
    <source>
        <dbReference type="ARBA" id="ARBA00022737"/>
    </source>
</evidence>
<evidence type="ECO:0000256" key="3">
    <source>
        <dbReference type="ARBA" id="ARBA00022840"/>
    </source>
</evidence>
<evidence type="ECO:0000256" key="2">
    <source>
        <dbReference type="ARBA" id="ARBA00022741"/>
    </source>
</evidence>
<reference evidence="5 6" key="1">
    <citation type="submission" date="2019-10" db="EMBL/GenBank/DDBJ databases">
        <title>New species of Slilvanegrellaceae.</title>
        <authorList>
            <person name="Pitt A."/>
            <person name="Hahn M.W."/>
        </authorList>
    </citation>
    <scope>NUCLEOTIDE SEQUENCE [LARGE SCALE GENOMIC DNA]</scope>
    <source>
        <strain evidence="5 6">SP-Ram-0.45-NSY-1</strain>
    </source>
</reference>
<protein>
    <submittedName>
        <fullName evidence="5">ATP-binding cassette domain-containing protein</fullName>
    </submittedName>
</protein>
<dbReference type="PANTHER" id="PTHR19211">
    <property type="entry name" value="ATP-BINDING TRANSPORT PROTEIN-RELATED"/>
    <property type="match status" value="1"/>
</dbReference>
<dbReference type="PROSITE" id="PS00211">
    <property type="entry name" value="ABC_TRANSPORTER_1"/>
    <property type="match status" value="2"/>
</dbReference>
<dbReference type="EMBL" id="WFLM01000005">
    <property type="protein sequence ID" value="KAB8037094.1"/>
    <property type="molecule type" value="Genomic_DNA"/>
</dbReference>
<feature type="domain" description="ABC transporter" evidence="4">
    <location>
        <begin position="4"/>
        <end position="220"/>
    </location>
</feature>
<gene>
    <name evidence="5" type="ORF">GCL60_14790</name>
</gene>
<dbReference type="InterPro" id="IPR003439">
    <property type="entry name" value="ABC_transporter-like_ATP-bd"/>
</dbReference>
<dbReference type="OrthoDB" id="9808609at2"/>
<dbReference type="InterPro" id="IPR003593">
    <property type="entry name" value="AAA+_ATPase"/>
</dbReference>
<dbReference type="GO" id="GO:0005524">
    <property type="term" value="F:ATP binding"/>
    <property type="evidence" value="ECO:0007669"/>
    <property type="project" value="UniProtKB-KW"/>
</dbReference>
<evidence type="ECO:0000313" key="5">
    <source>
        <dbReference type="EMBL" id="KAB8037094.1"/>
    </source>
</evidence>